<keyword evidence="4" id="KW-1185">Reference proteome</keyword>
<protein>
    <submittedName>
        <fullName evidence="3">Macro domain-containing protein</fullName>
    </submittedName>
</protein>
<evidence type="ECO:0000313" key="4">
    <source>
        <dbReference type="Proteomes" id="UP000221165"/>
    </source>
</evidence>
<dbReference type="PANTHER" id="PTHR11106">
    <property type="entry name" value="GANGLIOSIDE INDUCED DIFFERENTIATION ASSOCIATED PROTEIN 2-RELATED"/>
    <property type="match status" value="1"/>
</dbReference>
<dbReference type="EMBL" id="MIGC01003155">
    <property type="protein sequence ID" value="PHJ19857.1"/>
    <property type="molecule type" value="Genomic_DNA"/>
</dbReference>
<dbReference type="VEuPathDB" id="ToxoDB:CSUI_006306"/>
<organism evidence="3 4">
    <name type="scientific">Cystoisospora suis</name>
    <dbReference type="NCBI Taxonomy" id="483139"/>
    <lineage>
        <taxon>Eukaryota</taxon>
        <taxon>Sar</taxon>
        <taxon>Alveolata</taxon>
        <taxon>Apicomplexa</taxon>
        <taxon>Conoidasida</taxon>
        <taxon>Coccidia</taxon>
        <taxon>Eucoccidiorida</taxon>
        <taxon>Eimeriorina</taxon>
        <taxon>Sarcocystidae</taxon>
        <taxon>Cystoisospora</taxon>
    </lineage>
</organism>
<dbReference type="OrthoDB" id="365077at2759"/>
<dbReference type="InterPro" id="IPR002589">
    <property type="entry name" value="Macro_dom"/>
</dbReference>
<sequence>MSSALSVGAEAVSNAFQWISTEIRKTLEEDEDFSILFSKPPRLTGDESYDAYGERGRNSRSSYYGDGGDHGVYVHRREGVHTPPKTSISLDCLTSWQDSLEEEEGGGCYSSSSSFSPLPSSSSSPTLRKPLASKTSSSSHLRLSRKCSTSTTASSIHTNRNSPPFLHCNYTKEEEKLRSSSSSSSFSTGCISPPDGLTPPTSTLLFMKEEEEDLLLSSPRKTSPSSPFPVDVDLNHKLYVFRGDPCCLKVDALVCFTNENFSSADDLGRRLRAIGEEALLDEIRNLERCKAGEARICRSFNLPSSRIIYTVGPKFNNKYITATHNALNACIRESLLLLDEHGLTTVALPFFIPKSPSSKLSSSNRRIYGNARVPPSSSSSNYMRPSQCMRDLQG</sequence>
<dbReference type="Pfam" id="PF01661">
    <property type="entry name" value="Macro"/>
    <property type="match status" value="1"/>
</dbReference>
<evidence type="ECO:0000256" key="1">
    <source>
        <dbReference type="SAM" id="MobiDB-lite"/>
    </source>
</evidence>
<feature type="region of interest" description="Disordered" evidence="1">
    <location>
        <begin position="356"/>
        <end position="394"/>
    </location>
</feature>
<feature type="domain" description="Macro" evidence="2">
    <location>
        <begin position="225"/>
        <end position="394"/>
    </location>
</feature>
<feature type="compositionally biased region" description="Low complexity" evidence="1">
    <location>
        <begin position="110"/>
        <end position="141"/>
    </location>
</feature>
<dbReference type="PANTHER" id="PTHR11106:SF72">
    <property type="entry name" value="GANGLIOSIDE-INDUCED DIFFERENTIATION-ASSOCIATED PROTEIN 2"/>
    <property type="match status" value="1"/>
</dbReference>
<dbReference type="Proteomes" id="UP000221165">
    <property type="component" value="Unassembled WGS sequence"/>
</dbReference>
<comment type="caution">
    <text evidence="3">The sequence shown here is derived from an EMBL/GenBank/DDBJ whole genome shotgun (WGS) entry which is preliminary data.</text>
</comment>
<dbReference type="AlphaFoldDB" id="A0A2C6KQS1"/>
<dbReference type="RefSeq" id="XP_067921550.1">
    <property type="nucleotide sequence ID" value="XM_068066469.1"/>
</dbReference>
<feature type="region of interest" description="Disordered" evidence="1">
    <location>
        <begin position="46"/>
        <end position="65"/>
    </location>
</feature>
<dbReference type="GeneID" id="94429680"/>
<proteinExistence type="predicted"/>
<reference evidence="3 4" key="1">
    <citation type="journal article" date="2017" name="Int. J. Parasitol.">
        <title>The genome of the protozoan parasite Cystoisospora suis and a reverse vaccinology approach to identify vaccine candidates.</title>
        <authorList>
            <person name="Palmieri N."/>
            <person name="Shrestha A."/>
            <person name="Ruttkowski B."/>
            <person name="Beck T."/>
            <person name="Vogl C."/>
            <person name="Tomley F."/>
            <person name="Blake D.P."/>
            <person name="Joachim A."/>
        </authorList>
    </citation>
    <scope>NUCLEOTIDE SEQUENCE [LARGE SCALE GENOMIC DNA]</scope>
    <source>
        <strain evidence="3 4">Wien I</strain>
    </source>
</reference>
<dbReference type="SUPFAM" id="SSF52949">
    <property type="entry name" value="Macro domain-like"/>
    <property type="match status" value="1"/>
</dbReference>
<evidence type="ECO:0000313" key="3">
    <source>
        <dbReference type="EMBL" id="PHJ19857.1"/>
    </source>
</evidence>
<feature type="compositionally biased region" description="Polar residues" evidence="1">
    <location>
        <begin position="149"/>
        <end position="158"/>
    </location>
</feature>
<gene>
    <name evidence="3" type="ORF">CSUI_006306</name>
</gene>
<accession>A0A2C6KQS1</accession>
<dbReference type="Gene3D" id="3.40.220.10">
    <property type="entry name" value="Leucine Aminopeptidase, subunit E, domain 1"/>
    <property type="match status" value="1"/>
</dbReference>
<name>A0A2C6KQS1_9APIC</name>
<evidence type="ECO:0000259" key="2">
    <source>
        <dbReference type="PROSITE" id="PS51154"/>
    </source>
</evidence>
<dbReference type="PROSITE" id="PS51154">
    <property type="entry name" value="MACRO"/>
    <property type="match status" value="1"/>
</dbReference>
<dbReference type="InterPro" id="IPR043472">
    <property type="entry name" value="Macro_dom-like"/>
</dbReference>
<feature type="region of interest" description="Disordered" evidence="1">
    <location>
        <begin position="103"/>
        <end position="158"/>
    </location>
</feature>
<feature type="non-terminal residue" evidence="3">
    <location>
        <position position="394"/>
    </location>
</feature>